<dbReference type="Proteomes" id="UP001152797">
    <property type="component" value="Unassembled WGS sequence"/>
</dbReference>
<evidence type="ECO:0000313" key="1">
    <source>
        <dbReference type="EMBL" id="CAI3993958.1"/>
    </source>
</evidence>
<evidence type="ECO:0000313" key="3">
    <source>
        <dbReference type="EMBL" id="CAL4781270.1"/>
    </source>
</evidence>
<evidence type="ECO:0000313" key="2">
    <source>
        <dbReference type="EMBL" id="CAL1147333.1"/>
    </source>
</evidence>
<organism evidence="1">
    <name type="scientific">Cladocopium goreaui</name>
    <dbReference type="NCBI Taxonomy" id="2562237"/>
    <lineage>
        <taxon>Eukaryota</taxon>
        <taxon>Sar</taxon>
        <taxon>Alveolata</taxon>
        <taxon>Dinophyceae</taxon>
        <taxon>Suessiales</taxon>
        <taxon>Symbiodiniaceae</taxon>
        <taxon>Cladocopium</taxon>
    </lineage>
</organism>
<gene>
    <name evidence="1" type="ORF">C1SCF055_LOCUS20650</name>
</gene>
<dbReference type="OrthoDB" id="10421205at2759"/>
<reference evidence="1" key="1">
    <citation type="submission" date="2022-10" db="EMBL/GenBank/DDBJ databases">
        <authorList>
            <person name="Chen Y."/>
            <person name="Dougan E. K."/>
            <person name="Chan C."/>
            <person name="Rhodes N."/>
            <person name="Thang M."/>
        </authorList>
    </citation>
    <scope>NUCLEOTIDE SEQUENCE</scope>
</reference>
<proteinExistence type="predicted"/>
<sequence>MPQGALSTCCTEWPSQRGDWWQYDALLPRPRSRRVAAHGSFLRTSFDDALTIDSAVLPLDKMVAIKDACKLTLADPNDAAGPSKIFQDNLKSGASCAEKVGSNLLAASLGEGTGTRFKGNLEVELGSQDREDLQAVQDTCHDFASLLLRRLGRKDNAAVGRADATRVLKAFGRCLQSMGEGTTLMGCEMGGDGGEDDALCKVEEGAEENASSWF</sequence>
<accession>A0A9P1CN79</accession>
<dbReference type="AlphaFoldDB" id="A0A9P1CN79"/>
<evidence type="ECO:0000313" key="4">
    <source>
        <dbReference type="Proteomes" id="UP001152797"/>
    </source>
</evidence>
<comment type="caution">
    <text evidence="1">The sequence shown here is derived from an EMBL/GenBank/DDBJ whole genome shotgun (WGS) entry which is preliminary data.</text>
</comment>
<keyword evidence="4" id="KW-1185">Reference proteome</keyword>
<protein>
    <submittedName>
        <fullName evidence="3">Inorganic phosphate transporter 1-3</fullName>
    </submittedName>
</protein>
<reference evidence="2" key="2">
    <citation type="submission" date="2024-04" db="EMBL/GenBank/DDBJ databases">
        <authorList>
            <person name="Chen Y."/>
            <person name="Shah S."/>
            <person name="Dougan E. K."/>
            <person name="Thang M."/>
            <person name="Chan C."/>
        </authorList>
    </citation>
    <scope>NUCLEOTIDE SEQUENCE [LARGE SCALE GENOMIC DNA]</scope>
</reference>
<name>A0A9P1CN79_9DINO</name>
<dbReference type="EMBL" id="CAMXCT020001891">
    <property type="protein sequence ID" value="CAL1147333.1"/>
    <property type="molecule type" value="Genomic_DNA"/>
</dbReference>
<dbReference type="EMBL" id="CAMXCT010001891">
    <property type="protein sequence ID" value="CAI3993958.1"/>
    <property type="molecule type" value="Genomic_DNA"/>
</dbReference>
<dbReference type="EMBL" id="CAMXCT030001891">
    <property type="protein sequence ID" value="CAL4781270.1"/>
    <property type="molecule type" value="Genomic_DNA"/>
</dbReference>